<keyword evidence="5 16" id="KW-0812">Transmembrane</keyword>
<evidence type="ECO:0000256" key="17">
    <source>
        <dbReference type="SAM" id="SignalP"/>
    </source>
</evidence>
<accession>A0A672QGC4</accession>
<proteinExistence type="inferred from homology"/>
<dbReference type="GO" id="GO:0015386">
    <property type="term" value="F:potassium:proton antiporter activity"/>
    <property type="evidence" value="ECO:0007669"/>
    <property type="project" value="TreeGrafter"/>
</dbReference>
<evidence type="ECO:0000256" key="7">
    <source>
        <dbReference type="ARBA" id="ARBA00023034"/>
    </source>
</evidence>
<evidence type="ECO:0000259" key="18">
    <source>
        <dbReference type="Pfam" id="PF00999"/>
    </source>
</evidence>
<name>A0A672QGC4_SINGR</name>
<keyword evidence="10 16" id="KW-0472">Membrane</keyword>
<feature type="region of interest" description="Disordered" evidence="15">
    <location>
        <begin position="31"/>
        <end position="99"/>
    </location>
</feature>
<dbReference type="Proteomes" id="UP000472262">
    <property type="component" value="Unassembled WGS sequence"/>
</dbReference>
<feature type="transmembrane region" description="Helical" evidence="16">
    <location>
        <begin position="207"/>
        <end position="229"/>
    </location>
</feature>
<evidence type="ECO:0000256" key="13">
    <source>
        <dbReference type="ARBA" id="ARBA00042291"/>
    </source>
</evidence>
<dbReference type="PANTHER" id="PTHR10110">
    <property type="entry name" value="SODIUM/HYDROGEN EXCHANGER"/>
    <property type="match status" value="1"/>
</dbReference>
<comment type="similarity">
    <text evidence="2">Belongs to the monovalent cation:proton antiporter 1 (CPA1) transporter (TC 2.A.36) family.</text>
</comment>
<keyword evidence="9" id="KW-0406">Ion transport</keyword>
<reference evidence="19" key="1">
    <citation type="submission" date="2025-08" db="UniProtKB">
        <authorList>
            <consortium name="Ensembl"/>
        </authorList>
    </citation>
    <scope>IDENTIFICATION</scope>
</reference>
<dbReference type="Pfam" id="PF00999">
    <property type="entry name" value="Na_H_Exchanger"/>
    <property type="match status" value="1"/>
</dbReference>
<keyword evidence="17" id="KW-0732">Signal</keyword>
<comment type="subcellular location">
    <subcellularLocation>
        <location evidence="1">Golgi apparatus membrane</location>
        <topology evidence="1">Multi-pass membrane protein</topology>
    </subcellularLocation>
</comment>
<evidence type="ECO:0000256" key="1">
    <source>
        <dbReference type="ARBA" id="ARBA00004653"/>
    </source>
</evidence>
<dbReference type="GO" id="GO:0000139">
    <property type="term" value="C:Golgi membrane"/>
    <property type="evidence" value="ECO:0007669"/>
    <property type="project" value="UniProtKB-SubCell"/>
</dbReference>
<feature type="chain" id="PRO_5025363595" description="Sodium/hydrogen exchanger 8" evidence="17">
    <location>
        <begin position="30"/>
        <end position="405"/>
    </location>
</feature>
<evidence type="ECO:0000256" key="10">
    <source>
        <dbReference type="ARBA" id="ARBA00023136"/>
    </source>
</evidence>
<dbReference type="Gene3D" id="6.10.140.1330">
    <property type="match status" value="1"/>
</dbReference>
<dbReference type="GO" id="GO:0015385">
    <property type="term" value="F:sodium:proton antiporter activity"/>
    <property type="evidence" value="ECO:0007669"/>
    <property type="project" value="InterPro"/>
</dbReference>
<evidence type="ECO:0000256" key="6">
    <source>
        <dbReference type="ARBA" id="ARBA00022989"/>
    </source>
</evidence>
<keyword evidence="11" id="KW-0739">Sodium transport</keyword>
<evidence type="ECO:0000313" key="19">
    <source>
        <dbReference type="Ensembl" id="ENSSGRP00000074920.1"/>
    </source>
</evidence>
<keyword evidence="6 16" id="KW-1133">Transmembrane helix</keyword>
<keyword evidence="7" id="KW-0333">Golgi apparatus</keyword>
<feature type="transmembrane region" description="Helical" evidence="16">
    <location>
        <begin position="244"/>
        <end position="265"/>
    </location>
</feature>
<evidence type="ECO:0000256" key="14">
    <source>
        <dbReference type="ARBA" id="ARBA00042692"/>
    </source>
</evidence>
<evidence type="ECO:0000256" key="4">
    <source>
        <dbReference type="ARBA" id="ARBA00022449"/>
    </source>
</evidence>
<keyword evidence="20" id="KW-1185">Reference proteome</keyword>
<evidence type="ECO:0000256" key="15">
    <source>
        <dbReference type="SAM" id="MobiDB-lite"/>
    </source>
</evidence>
<sequence>VSTMCFSNRAAMVAVLSVILTADLGRCAAADDQTHSKNDAESDSNRAVSDLHDQSTADGHGEQLIRLNGTESSSNGTVQSTTPVPKPSTPEPPKNEPILPVQTGVKAQEEEQSSGMSIFFSLLVIGICIILVHLLIKFKLHFLPESVAVVSLVHMVIFLSFFLSFFLSQEEEMFRPNMFFLLLLPPIIFESGYSLHKGNFFQNIGSITLFAVFGTAISAFIVGGGIYFLGQADVIYKMTMTDSFAFGSLISAVDPVATIAIFNALNVDPVLNMLVFGESILNDAVSIVLTNTAEGFAGSDVSTGWETFMQALGYFLKMFFGSAALGTLTGLISAILVNLPFINLDTLIHLFINVLVLVGRAVNIFPLSFLLNFFRDHKITPKMMFIMWFSGKKTQKMIHFHFHVV</sequence>
<keyword evidence="4" id="KW-0050">Antiport</keyword>
<feature type="transmembrane region" description="Helical" evidence="16">
    <location>
        <begin position="116"/>
        <end position="135"/>
    </location>
</feature>
<evidence type="ECO:0000256" key="12">
    <source>
        <dbReference type="ARBA" id="ARBA00040570"/>
    </source>
</evidence>
<dbReference type="InterPro" id="IPR018422">
    <property type="entry name" value="Cation/H_exchanger_CPA1"/>
</dbReference>
<evidence type="ECO:0000313" key="20">
    <source>
        <dbReference type="Proteomes" id="UP000472262"/>
    </source>
</evidence>
<evidence type="ECO:0000256" key="11">
    <source>
        <dbReference type="ARBA" id="ARBA00023201"/>
    </source>
</evidence>
<feature type="compositionally biased region" description="Basic and acidic residues" evidence="15">
    <location>
        <begin position="32"/>
        <end position="63"/>
    </location>
</feature>
<evidence type="ECO:0000256" key="5">
    <source>
        <dbReference type="ARBA" id="ARBA00022692"/>
    </source>
</evidence>
<feature type="transmembrane region" description="Helical" evidence="16">
    <location>
        <begin position="348"/>
        <end position="374"/>
    </location>
</feature>
<dbReference type="InterPro" id="IPR004709">
    <property type="entry name" value="NaH_exchanger"/>
</dbReference>
<dbReference type="PRINTS" id="PR01084">
    <property type="entry name" value="NAHEXCHNGR"/>
</dbReference>
<dbReference type="InterPro" id="IPR006153">
    <property type="entry name" value="Cation/H_exchanger_TM"/>
</dbReference>
<feature type="signal peptide" evidence="17">
    <location>
        <begin position="1"/>
        <end position="29"/>
    </location>
</feature>
<evidence type="ECO:0000256" key="8">
    <source>
        <dbReference type="ARBA" id="ARBA00023053"/>
    </source>
</evidence>
<evidence type="ECO:0000256" key="16">
    <source>
        <dbReference type="SAM" id="Phobius"/>
    </source>
</evidence>
<keyword evidence="3" id="KW-0813">Transport</keyword>
<dbReference type="OMA" id="KLANWKX"/>
<feature type="transmembrane region" description="Helical" evidence="16">
    <location>
        <begin position="147"/>
        <end position="166"/>
    </location>
</feature>
<evidence type="ECO:0000256" key="3">
    <source>
        <dbReference type="ARBA" id="ARBA00022448"/>
    </source>
</evidence>
<organism evidence="19 20">
    <name type="scientific">Sinocyclocheilus grahami</name>
    <name type="common">Dianchi golden-line fish</name>
    <name type="synonym">Barbus grahami</name>
    <dbReference type="NCBI Taxonomy" id="75366"/>
    <lineage>
        <taxon>Eukaryota</taxon>
        <taxon>Metazoa</taxon>
        <taxon>Chordata</taxon>
        <taxon>Craniata</taxon>
        <taxon>Vertebrata</taxon>
        <taxon>Euteleostomi</taxon>
        <taxon>Actinopterygii</taxon>
        <taxon>Neopterygii</taxon>
        <taxon>Teleostei</taxon>
        <taxon>Ostariophysi</taxon>
        <taxon>Cypriniformes</taxon>
        <taxon>Cyprinidae</taxon>
        <taxon>Cyprininae</taxon>
        <taxon>Sinocyclocheilus</taxon>
    </lineage>
</organism>
<dbReference type="AlphaFoldDB" id="A0A672QGC4"/>
<feature type="domain" description="Cation/H+ exchanger transmembrane" evidence="18">
    <location>
        <begin position="132"/>
        <end position="335"/>
    </location>
</feature>
<dbReference type="GO" id="GO:0051453">
    <property type="term" value="P:regulation of intracellular pH"/>
    <property type="evidence" value="ECO:0007669"/>
    <property type="project" value="TreeGrafter"/>
</dbReference>
<dbReference type="InParanoid" id="A0A672QGC4"/>
<evidence type="ECO:0000256" key="2">
    <source>
        <dbReference type="ARBA" id="ARBA00007367"/>
    </source>
</evidence>
<reference evidence="19" key="2">
    <citation type="submission" date="2025-09" db="UniProtKB">
        <authorList>
            <consortium name="Ensembl"/>
        </authorList>
    </citation>
    <scope>IDENTIFICATION</scope>
</reference>
<feature type="transmembrane region" description="Helical" evidence="16">
    <location>
        <begin position="319"/>
        <end position="342"/>
    </location>
</feature>
<protein>
    <recommendedName>
        <fullName evidence="12">Sodium/hydrogen exchanger 8</fullName>
    </recommendedName>
    <alternativeName>
        <fullName evidence="13">Na(+)/H(+) exchanger 8</fullName>
    </alternativeName>
    <alternativeName>
        <fullName evidence="14">Solute carrier family 9 member 8</fullName>
    </alternativeName>
</protein>
<dbReference type="PANTHER" id="PTHR10110:SF191">
    <property type="entry name" value="SODIUM_HYDROGEN EXCHANGER 8"/>
    <property type="match status" value="1"/>
</dbReference>
<evidence type="ECO:0000256" key="9">
    <source>
        <dbReference type="ARBA" id="ARBA00023065"/>
    </source>
</evidence>
<keyword evidence="8" id="KW-0915">Sodium</keyword>
<dbReference type="Ensembl" id="ENSSGRT00000079757.1">
    <property type="protein sequence ID" value="ENSSGRP00000074920.1"/>
    <property type="gene ID" value="ENSSGRG00000038017.1"/>
</dbReference>